<comment type="caution">
    <text evidence="6">The sequence shown here is derived from an EMBL/GenBank/DDBJ whole genome shotgun (WGS) entry which is preliminary data.</text>
</comment>
<dbReference type="InterPro" id="IPR036271">
    <property type="entry name" value="Tet_transcr_reg_TetR-rel_C_sf"/>
</dbReference>
<dbReference type="RefSeq" id="WP_122185967.1">
    <property type="nucleotide sequence ID" value="NZ_RFFH01000001.1"/>
</dbReference>
<dbReference type="SUPFAM" id="SSF48498">
    <property type="entry name" value="Tetracyclin repressor-like, C-terminal domain"/>
    <property type="match status" value="1"/>
</dbReference>
<sequence>MPAAPRDRLITSTIELIRRRGVAGTGVADLVEHSGAARRSLYQCFPGGKAELMAVAVGRAADRIGGLIRQVSAQTTPEEAVRAYIAYWTQLITEGGFQAGCPIAAAAYGGHDAPAARATAGRAFTAWSDLLVTQLTARGLATAAARALATTIIAAVEGAILVAVATESTEPLTQVGDQLVTLIRSQLPDTGK</sequence>
<evidence type="ECO:0000313" key="7">
    <source>
        <dbReference type="Proteomes" id="UP000279275"/>
    </source>
</evidence>
<feature type="domain" description="HTH tetR-type" evidence="4">
    <location>
        <begin position="10"/>
        <end position="54"/>
    </location>
</feature>
<dbReference type="SUPFAM" id="SSF46689">
    <property type="entry name" value="Homeodomain-like"/>
    <property type="match status" value="1"/>
</dbReference>
<evidence type="ECO:0000256" key="2">
    <source>
        <dbReference type="ARBA" id="ARBA00023125"/>
    </source>
</evidence>
<dbReference type="Pfam" id="PF00440">
    <property type="entry name" value="TetR_N"/>
    <property type="match status" value="1"/>
</dbReference>
<proteinExistence type="predicted"/>
<dbReference type="AlphaFoldDB" id="A0A3M2LD23"/>
<protein>
    <submittedName>
        <fullName evidence="6">TetR/AcrR family transcriptional regulator</fullName>
    </submittedName>
</protein>
<dbReference type="PANTHER" id="PTHR47506">
    <property type="entry name" value="TRANSCRIPTIONAL REGULATORY PROTEIN"/>
    <property type="match status" value="1"/>
</dbReference>
<dbReference type="InterPro" id="IPR054156">
    <property type="entry name" value="YxaF_TetR_C"/>
</dbReference>
<accession>A0A3M2LD23</accession>
<evidence type="ECO:0000256" key="3">
    <source>
        <dbReference type="ARBA" id="ARBA00023163"/>
    </source>
</evidence>
<dbReference type="EMBL" id="RFFH01000001">
    <property type="protein sequence ID" value="RMI34996.1"/>
    <property type="molecule type" value="Genomic_DNA"/>
</dbReference>
<dbReference type="Gene3D" id="1.10.357.10">
    <property type="entry name" value="Tetracycline Repressor, domain 2"/>
    <property type="match status" value="1"/>
</dbReference>
<dbReference type="OrthoDB" id="4567939at2"/>
<feature type="domain" description="Transcriptional regulator LmrA/YxaF-like C-terminal" evidence="5">
    <location>
        <begin position="77"/>
        <end position="178"/>
    </location>
</feature>
<dbReference type="PANTHER" id="PTHR47506:SF3">
    <property type="entry name" value="HTH-TYPE TRANSCRIPTIONAL REGULATOR LMRA"/>
    <property type="match status" value="1"/>
</dbReference>
<organism evidence="6 7">
    <name type="scientific">Nocardia stercoris</name>
    <dbReference type="NCBI Taxonomy" id="2483361"/>
    <lineage>
        <taxon>Bacteria</taxon>
        <taxon>Bacillati</taxon>
        <taxon>Actinomycetota</taxon>
        <taxon>Actinomycetes</taxon>
        <taxon>Mycobacteriales</taxon>
        <taxon>Nocardiaceae</taxon>
        <taxon>Nocardia</taxon>
    </lineage>
</organism>
<gene>
    <name evidence="6" type="ORF">EBN03_01235</name>
</gene>
<dbReference type="GO" id="GO:0003677">
    <property type="term" value="F:DNA binding"/>
    <property type="evidence" value="ECO:0007669"/>
    <property type="project" value="UniProtKB-KW"/>
</dbReference>
<dbReference type="Proteomes" id="UP000279275">
    <property type="component" value="Unassembled WGS sequence"/>
</dbReference>
<keyword evidence="1" id="KW-0805">Transcription regulation</keyword>
<dbReference type="InterPro" id="IPR009057">
    <property type="entry name" value="Homeodomain-like_sf"/>
</dbReference>
<evidence type="ECO:0000256" key="1">
    <source>
        <dbReference type="ARBA" id="ARBA00023015"/>
    </source>
</evidence>
<name>A0A3M2LD23_9NOCA</name>
<evidence type="ECO:0000259" key="5">
    <source>
        <dbReference type="Pfam" id="PF21993"/>
    </source>
</evidence>
<evidence type="ECO:0000313" key="6">
    <source>
        <dbReference type="EMBL" id="RMI34996.1"/>
    </source>
</evidence>
<keyword evidence="3" id="KW-0804">Transcription</keyword>
<keyword evidence="7" id="KW-1185">Reference proteome</keyword>
<dbReference type="InterPro" id="IPR001647">
    <property type="entry name" value="HTH_TetR"/>
</dbReference>
<evidence type="ECO:0000259" key="4">
    <source>
        <dbReference type="Pfam" id="PF00440"/>
    </source>
</evidence>
<reference evidence="6 7" key="1">
    <citation type="submission" date="2018-10" db="EMBL/GenBank/DDBJ databases">
        <title>Isolation from cow dung.</title>
        <authorList>
            <person name="Ling L."/>
        </authorList>
    </citation>
    <scope>NUCLEOTIDE SEQUENCE [LARGE SCALE GENOMIC DNA]</scope>
    <source>
        <strain evidence="6 7">NEAU-LL90</strain>
    </source>
</reference>
<keyword evidence="2" id="KW-0238">DNA-binding</keyword>
<dbReference type="Pfam" id="PF21993">
    <property type="entry name" value="TetR_C_13_2"/>
    <property type="match status" value="1"/>
</dbReference>